<keyword evidence="1" id="KW-1133">Transmembrane helix</keyword>
<keyword evidence="1" id="KW-0812">Transmembrane</keyword>
<evidence type="ECO:0000256" key="1">
    <source>
        <dbReference type="SAM" id="Phobius"/>
    </source>
</evidence>
<feature type="transmembrane region" description="Helical" evidence="1">
    <location>
        <begin position="233"/>
        <end position="260"/>
    </location>
</feature>
<organism evidence="2 3">
    <name type="scientific">Ferrimicrobium acidiphilum</name>
    <dbReference type="NCBI Taxonomy" id="121039"/>
    <lineage>
        <taxon>Bacteria</taxon>
        <taxon>Bacillati</taxon>
        <taxon>Actinomycetota</taxon>
        <taxon>Acidimicrobiia</taxon>
        <taxon>Acidimicrobiales</taxon>
        <taxon>Acidimicrobiaceae</taxon>
        <taxon>Ferrimicrobium</taxon>
    </lineage>
</organism>
<dbReference type="EMBL" id="JBFSHR010000078">
    <property type="protein sequence ID" value="MEX6430745.1"/>
    <property type="molecule type" value="Genomic_DNA"/>
</dbReference>
<comment type="caution">
    <text evidence="2">The sequence shown here is derived from an EMBL/GenBank/DDBJ whole genome shotgun (WGS) entry which is preliminary data.</text>
</comment>
<feature type="transmembrane region" description="Helical" evidence="1">
    <location>
        <begin position="280"/>
        <end position="309"/>
    </location>
</feature>
<reference evidence="2 3" key="1">
    <citation type="submission" date="2024-07" db="EMBL/GenBank/DDBJ databases">
        <title>Draft Genome Sequence of Ferrimicrobium acidiphilum Strain YE2023, Isolated from a Pulp of Bioleach Reactor.</title>
        <authorList>
            <person name="Elkina Y.A."/>
            <person name="Bulaeva A.G."/>
            <person name="Beletsky A.V."/>
            <person name="Mardanov A.V."/>
        </authorList>
    </citation>
    <scope>NUCLEOTIDE SEQUENCE [LARGE SCALE GENOMIC DNA]</scope>
    <source>
        <strain evidence="2 3">YE2023</strain>
    </source>
</reference>
<feature type="transmembrane region" description="Helical" evidence="1">
    <location>
        <begin position="129"/>
        <end position="149"/>
    </location>
</feature>
<name>A0ABV3Y627_9ACTN</name>
<feature type="transmembrane region" description="Helical" evidence="1">
    <location>
        <begin position="78"/>
        <end position="97"/>
    </location>
</feature>
<protein>
    <submittedName>
        <fullName evidence="2">Uncharacterized protein</fullName>
    </submittedName>
</protein>
<feature type="transmembrane region" description="Helical" evidence="1">
    <location>
        <begin position="156"/>
        <end position="185"/>
    </location>
</feature>
<feature type="transmembrane region" description="Helical" evidence="1">
    <location>
        <begin position="321"/>
        <end position="337"/>
    </location>
</feature>
<accession>A0ABV3Y627</accession>
<gene>
    <name evidence="2" type="ORF">AB6A68_13010</name>
</gene>
<dbReference type="Proteomes" id="UP001560267">
    <property type="component" value="Unassembled WGS sequence"/>
</dbReference>
<sequence>MTPFADDQDGGGSLEVDATASGGVWCDSDKIAHLAGVVFDEECSCVAACWRRMGDLSTTTRVIDMTEHITQTIRHKGAAAAVVISIAVSMVLAVHVFHQSAALVPEMGAVGSGLLFFRNRAWLDQLIPFYSYIVLAAIFGLGMSMYVDAPIGLKIFLALGIVFTGLILLKVPALPALSAGLLPIYLDIHSWWYPVAVASLMGIEALVALVWLKPSFRRDRATHWQFEHVGKVSGSLIVALLVMAIVGSPLVMVPPLLVAMSERAQHLSRSRVVLDDLVTMIWLVTPFELSIVLLLLTHDPYVVVISLLVAYVGSSVLKKQIGPVFALAMVPLLFGYATDERLIGFALIGSAVAQFSPLIAAKIVRMLNSARASIAQ</sequence>
<feature type="transmembrane region" description="Helical" evidence="1">
    <location>
        <begin position="191"/>
        <end position="212"/>
    </location>
</feature>
<feature type="transmembrane region" description="Helical" evidence="1">
    <location>
        <begin position="343"/>
        <end position="364"/>
    </location>
</feature>
<dbReference type="RefSeq" id="WP_369084929.1">
    <property type="nucleotide sequence ID" value="NZ_JBFSHR010000078.1"/>
</dbReference>
<keyword evidence="1" id="KW-0472">Membrane</keyword>
<evidence type="ECO:0000313" key="3">
    <source>
        <dbReference type="Proteomes" id="UP001560267"/>
    </source>
</evidence>
<evidence type="ECO:0000313" key="2">
    <source>
        <dbReference type="EMBL" id="MEX6430745.1"/>
    </source>
</evidence>
<proteinExistence type="predicted"/>
<keyword evidence="3" id="KW-1185">Reference proteome</keyword>